<reference evidence="3" key="1">
    <citation type="journal article" date="2019" name="J. Virol.">
        <title>Medusavirus, a novel large DNA virus discovered from hot spring water.</title>
        <authorList>
            <person name="Yoshikawa G."/>
            <person name="Blanc-Mathieu R."/>
            <person name="Song C."/>
            <person name="Kayama Y."/>
            <person name="Mochizuki T."/>
            <person name="Murata K."/>
            <person name="Ogata H."/>
            <person name="Takemura M."/>
        </authorList>
    </citation>
    <scope>NUCLEOTIDE SEQUENCE [LARGE SCALE GENOMIC DNA]</scope>
</reference>
<keyword evidence="3" id="KW-1185">Reference proteome</keyword>
<name>A0A3T1CX90_9VIRU</name>
<evidence type="ECO:0000256" key="1">
    <source>
        <dbReference type="SAM" id="MobiDB-lite"/>
    </source>
</evidence>
<organism evidence="2 3">
    <name type="scientific">Acanthamoeba castellanii medusavirus J1</name>
    <dbReference type="NCBI Taxonomy" id="3114988"/>
    <lineage>
        <taxon>Viruses</taxon>
        <taxon>Varidnaviria</taxon>
        <taxon>Bamfordvirae</taxon>
        <taxon>Nucleocytoviricota</taxon>
        <taxon>Megaviricetes</taxon>
        <taxon>Mamonoviridae</taxon>
        <taxon>Medusavirus</taxon>
        <taxon>Medusavirus medusae</taxon>
    </lineage>
</organism>
<dbReference type="KEGG" id="vg:80540783"/>
<evidence type="ECO:0000313" key="2">
    <source>
        <dbReference type="EMBL" id="BBI30431.1"/>
    </source>
</evidence>
<feature type="compositionally biased region" description="Basic residues" evidence="1">
    <location>
        <begin position="15"/>
        <end position="27"/>
    </location>
</feature>
<accession>A0A3T1CX90</accession>
<feature type="region of interest" description="Disordered" evidence="1">
    <location>
        <begin position="1"/>
        <end position="27"/>
    </location>
</feature>
<protein>
    <submittedName>
        <fullName evidence="2">Uncharacterized protein</fullName>
    </submittedName>
</protein>
<dbReference type="EMBL" id="AP018495">
    <property type="protein sequence ID" value="BBI30431.1"/>
    <property type="molecule type" value="Genomic_DNA"/>
</dbReference>
<proteinExistence type="predicted"/>
<sequence length="101" mass="11781">MEEEQQRANNSTKRTVLHMRMKKKKSIKIHRLQNKVRSLERRNALLMAAAEQSRRDAQEATERVQRMYNDCVSSMEDIRQAHRDMQAVIGAACKLWAGGVR</sequence>
<dbReference type="Proteomes" id="UP001161669">
    <property type="component" value="Segment"/>
</dbReference>
<evidence type="ECO:0000313" key="3">
    <source>
        <dbReference type="Proteomes" id="UP001161669"/>
    </source>
</evidence>